<gene>
    <name evidence="13" type="ORF">PYK22_01619</name>
</gene>
<dbReference type="InterPro" id="IPR005170">
    <property type="entry name" value="Transptr-assoc_dom"/>
</dbReference>
<organism evidence="13 14">
    <name type="scientific">Pyrinomonas methylaliphatogenes</name>
    <dbReference type="NCBI Taxonomy" id="454194"/>
    <lineage>
        <taxon>Bacteria</taxon>
        <taxon>Pseudomonadati</taxon>
        <taxon>Acidobacteriota</taxon>
        <taxon>Blastocatellia</taxon>
        <taxon>Blastocatellales</taxon>
        <taxon>Pyrinomonadaceae</taxon>
        <taxon>Pyrinomonas</taxon>
    </lineage>
</organism>
<dbReference type="InterPro" id="IPR036318">
    <property type="entry name" value="FAD-bd_PCMH-like_sf"/>
</dbReference>
<dbReference type="InterPro" id="IPR051676">
    <property type="entry name" value="UPF0053_domain"/>
</dbReference>
<dbReference type="InterPro" id="IPR046342">
    <property type="entry name" value="CBS_dom_sf"/>
</dbReference>
<dbReference type="PROSITE" id="PS51371">
    <property type="entry name" value="CBS"/>
    <property type="match status" value="2"/>
</dbReference>
<accession>A0A0B6WZB3</accession>
<dbReference type="Gene3D" id="3.10.580.10">
    <property type="entry name" value="CBS-domain"/>
    <property type="match status" value="1"/>
</dbReference>
<keyword evidence="5 9" id="KW-1133">Transmembrane helix</keyword>
<feature type="domain" description="CNNM transmembrane" evidence="12">
    <location>
        <begin position="1"/>
        <end position="201"/>
    </location>
</feature>
<keyword evidence="6 8" id="KW-0129">CBS domain</keyword>
<evidence type="ECO:0000256" key="4">
    <source>
        <dbReference type="ARBA" id="ARBA00022737"/>
    </source>
</evidence>
<dbReference type="SMART" id="SM01091">
    <property type="entry name" value="CorC_HlyC"/>
    <property type="match status" value="1"/>
</dbReference>
<proteinExistence type="predicted"/>
<dbReference type="Pfam" id="PF03471">
    <property type="entry name" value="CorC_HlyC"/>
    <property type="match status" value="1"/>
</dbReference>
<dbReference type="PANTHER" id="PTHR43099:SF5">
    <property type="entry name" value="HLYC_CORC FAMILY TRANSPORTER"/>
    <property type="match status" value="1"/>
</dbReference>
<keyword evidence="7 9" id="KW-0472">Membrane</keyword>
<evidence type="ECO:0000259" key="11">
    <source>
        <dbReference type="PROSITE" id="PS51371"/>
    </source>
</evidence>
<feature type="domain" description="CBS" evidence="11">
    <location>
        <begin position="220"/>
        <end position="280"/>
    </location>
</feature>
<dbReference type="Pfam" id="PF01595">
    <property type="entry name" value="CNNM"/>
    <property type="match status" value="1"/>
</dbReference>
<dbReference type="SMART" id="SM00116">
    <property type="entry name" value="CBS"/>
    <property type="match status" value="2"/>
</dbReference>
<evidence type="ECO:0000313" key="14">
    <source>
        <dbReference type="Proteomes" id="UP000031518"/>
    </source>
</evidence>
<dbReference type="OrthoDB" id="9798188at2"/>
<dbReference type="SUPFAM" id="SSF54631">
    <property type="entry name" value="CBS-domain pair"/>
    <property type="match status" value="1"/>
</dbReference>
<dbReference type="PROSITE" id="PS51846">
    <property type="entry name" value="CNNM"/>
    <property type="match status" value="1"/>
</dbReference>
<dbReference type="CDD" id="cd04590">
    <property type="entry name" value="CBS_pair_CorC_HlyC_assoc"/>
    <property type="match status" value="1"/>
</dbReference>
<keyword evidence="3 9" id="KW-0812">Transmembrane</keyword>
<evidence type="ECO:0000259" key="12">
    <source>
        <dbReference type="PROSITE" id="PS51846"/>
    </source>
</evidence>
<reference evidence="13 14" key="2">
    <citation type="submission" date="2015-01" db="EMBL/GenBank/DDBJ databases">
        <title>Complete genome sequence of Pyrinomonas methylaliphatogenes type strain K22T.</title>
        <authorList>
            <person name="Lee K.C.Y."/>
            <person name="Power J.F."/>
            <person name="Dunfield P.F."/>
            <person name="Morgan X.C."/>
            <person name="Huttenhower C."/>
            <person name="Stott M.B."/>
        </authorList>
    </citation>
    <scope>NUCLEOTIDE SEQUENCE [LARGE SCALE GENOMIC DNA]</scope>
    <source>
        <strain evidence="13 14">K22</strain>
    </source>
</reference>
<feature type="transmembrane region" description="Helical" evidence="10">
    <location>
        <begin position="56"/>
        <end position="78"/>
    </location>
</feature>
<dbReference type="InterPro" id="IPR002550">
    <property type="entry name" value="CNNM"/>
</dbReference>
<dbReference type="PANTHER" id="PTHR43099">
    <property type="entry name" value="UPF0053 PROTEIN YRKA"/>
    <property type="match status" value="1"/>
</dbReference>
<dbReference type="FunFam" id="3.10.580.10:FF:000002">
    <property type="entry name" value="Magnesium/cobalt efflux protein CorC"/>
    <property type="match status" value="1"/>
</dbReference>
<comment type="subcellular location">
    <subcellularLocation>
        <location evidence="1">Cell membrane</location>
        <topology evidence="1">Multi-pass membrane protein</topology>
    </subcellularLocation>
</comment>
<feature type="transmembrane region" description="Helical" evidence="10">
    <location>
        <begin position="6"/>
        <end position="28"/>
    </location>
</feature>
<dbReference type="GO" id="GO:0005886">
    <property type="term" value="C:plasma membrane"/>
    <property type="evidence" value="ECO:0007669"/>
    <property type="project" value="UniProtKB-SubCell"/>
</dbReference>
<dbReference type="EMBL" id="CBXV010000005">
    <property type="protein sequence ID" value="CDM65614.1"/>
    <property type="molecule type" value="Genomic_DNA"/>
</dbReference>
<dbReference type="GO" id="GO:0050660">
    <property type="term" value="F:flavin adenine dinucleotide binding"/>
    <property type="evidence" value="ECO:0007669"/>
    <property type="project" value="InterPro"/>
</dbReference>
<evidence type="ECO:0000256" key="9">
    <source>
        <dbReference type="PROSITE-ProRule" id="PRU01193"/>
    </source>
</evidence>
<evidence type="ECO:0000256" key="8">
    <source>
        <dbReference type="PROSITE-ProRule" id="PRU00703"/>
    </source>
</evidence>
<feature type="domain" description="CBS" evidence="11">
    <location>
        <begin position="286"/>
        <end position="343"/>
    </location>
</feature>
<evidence type="ECO:0000256" key="3">
    <source>
        <dbReference type="ARBA" id="ARBA00022692"/>
    </source>
</evidence>
<dbReference type="InterPro" id="IPR044751">
    <property type="entry name" value="Ion_transp-like_CBS"/>
</dbReference>
<evidence type="ECO:0000256" key="2">
    <source>
        <dbReference type="ARBA" id="ARBA00022475"/>
    </source>
</evidence>
<dbReference type="AlphaFoldDB" id="A0A0B6WZB3"/>
<evidence type="ECO:0000313" key="13">
    <source>
        <dbReference type="EMBL" id="CDM65614.1"/>
    </source>
</evidence>
<dbReference type="SUPFAM" id="SSF56176">
    <property type="entry name" value="FAD-binding/transporter-associated domain-like"/>
    <property type="match status" value="1"/>
</dbReference>
<evidence type="ECO:0000256" key="6">
    <source>
        <dbReference type="ARBA" id="ARBA00023122"/>
    </source>
</evidence>
<keyword evidence="4" id="KW-0677">Repeat</keyword>
<reference evidence="13 14" key="1">
    <citation type="submission" date="2013-12" db="EMBL/GenBank/DDBJ databases">
        <authorList>
            <person name="Stott M."/>
        </authorList>
    </citation>
    <scope>NUCLEOTIDE SEQUENCE [LARGE SCALE GENOMIC DNA]</scope>
    <source>
        <strain evidence="13 14">K22</strain>
    </source>
</reference>
<dbReference type="InterPro" id="IPR016169">
    <property type="entry name" value="FAD-bd_PCMH_sub2"/>
</dbReference>
<evidence type="ECO:0000256" key="5">
    <source>
        <dbReference type="ARBA" id="ARBA00022989"/>
    </source>
</evidence>
<protein>
    <submittedName>
        <fullName evidence="13">CBS domain-containing protein</fullName>
    </submittedName>
</protein>
<name>A0A0B6WZB3_9BACT</name>
<evidence type="ECO:0000256" key="1">
    <source>
        <dbReference type="ARBA" id="ARBA00004651"/>
    </source>
</evidence>
<feature type="transmembrane region" description="Helical" evidence="10">
    <location>
        <begin position="98"/>
        <end position="122"/>
    </location>
</feature>
<dbReference type="STRING" id="454194.PYK22_01619"/>
<dbReference type="Gene3D" id="3.30.465.10">
    <property type="match status" value="1"/>
</dbReference>
<dbReference type="InterPro" id="IPR000644">
    <property type="entry name" value="CBS_dom"/>
</dbReference>
<dbReference type="Pfam" id="PF00571">
    <property type="entry name" value="CBS"/>
    <property type="match status" value="2"/>
</dbReference>
<dbReference type="Proteomes" id="UP000031518">
    <property type="component" value="Unassembled WGS sequence"/>
</dbReference>
<keyword evidence="14" id="KW-1185">Reference proteome</keyword>
<dbReference type="RefSeq" id="WP_041975987.1">
    <property type="nucleotide sequence ID" value="NZ_CBXV010000005.1"/>
</dbReference>
<evidence type="ECO:0000256" key="7">
    <source>
        <dbReference type="ARBA" id="ARBA00023136"/>
    </source>
</evidence>
<sequence length="440" mass="49151">MGTFFKIIAVIALVLANGFFVAAEFALVSVRRSRIETLASGGNRRAQRLLELLNDLNAYISATQLGITMASLGLGWIGEPAVAYLLAAPLEGYVSDPARHAISFALAFSFITFLHIVLGELAPKTIALEMAERIAFIVSWPMQIFYKIFYWPIRALDWAGTSTVRLLGLRPSPTHASIYTEEEIRQVIDASRRSGHLQPEEQLLINRIFEFSDAEVREAMVPRTAVVALPITATLEEVQEVFCTTGYSRLPVFRERFDEIVGVLFMKDLIPCFRPTDAKEFKIEELLHPPLFVPATARLGSVLKQMQAARTHLAFVVDEHGGVEGIVTLEDLLEEIVGEISDEYDEEVRSQIVEEHGTYVLDGMIAVRDVNRKLNLKLPEDAGYTTLAGFLLAKAGRLLRPGESVEYDGARFTVERVEHRRIRRVRLIPLAPQTKSEATA</sequence>
<evidence type="ECO:0000256" key="10">
    <source>
        <dbReference type="SAM" id="Phobius"/>
    </source>
</evidence>
<keyword evidence="2" id="KW-1003">Cell membrane</keyword>